<dbReference type="GO" id="GO:0003824">
    <property type="term" value="F:catalytic activity"/>
    <property type="evidence" value="ECO:0007669"/>
    <property type="project" value="UniProtKB-KW"/>
</dbReference>
<gene>
    <name evidence="5" type="ORF">NLI96_g12612</name>
</gene>
<dbReference type="InterPro" id="IPR012337">
    <property type="entry name" value="RNaseH-like_sf"/>
</dbReference>
<protein>
    <recommendedName>
        <fullName evidence="4">Integrase catalytic domain-containing protein</fullName>
    </recommendedName>
</protein>
<dbReference type="Pfam" id="PF17919">
    <property type="entry name" value="RT_RNaseH_2"/>
    <property type="match status" value="1"/>
</dbReference>
<evidence type="ECO:0000313" key="5">
    <source>
        <dbReference type="EMBL" id="KAJ3474172.1"/>
    </source>
</evidence>
<dbReference type="FunFam" id="3.30.70.270:FF:000020">
    <property type="entry name" value="Transposon Tf2-6 polyprotein-like Protein"/>
    <property type="match status" value="1"/>
</dbReference>
<dbReference type="SUPFAM" id="SSF56672">
    <property type="entry name" value="DNA/RNA polymerases"/>
    <property type="match status" value="1"/>
</dbReference>
<dbReference type="Pfam" id="PF00078">
    <property type="entry name" value="RVT_1"/>
    <property type="match status" value="1"/>
</dbReference>
<evidence type="ECO:0000256" key="2">
    <source>
        <dbReference type="ARBA" id="ARBA00023268"/>
    </source>
</evidence>
<dbReference type="InterPro" id="IPR041577">
    <property type="entry name" value="RT_RNaseH_2"/>
</dbReference>
<evidence type="ECO:0000313" key="6">
    <source>
        <dbReference type="Proteomes" id="UP001212997"/>
    </source>
</evidence>
<feature type="domain" description="Integrase catalytic" evidence="4">
    <location>
        <begin position="729"/>
        <end position="888"/>
    </location>
</feature>
<reference evidence="5" key="1">
    <citation type="submission" date="2022-07" db="EMBL/GenBank/DDBJ databases">
        <title>Genome Sequence of Physisporinus lineatus.</title>
        <authorList>
            <person name="Buettner E."/>
        </authorList>
    </citation>
    <scope>NUCLEOTIDE SEQUENCE</scope>
    <source>
        <strain evidence="5">VT162</strain>
    </source>
</reference>
<proteinExistence type="predicted"/>
<dbReference type="GO" id="GO:0003723">
    <property type="term" value="F:RNA binding"/>
    <property type="evidence" value="ECO:0007669"/>
    <property type="project" value="UniProtKB-KW"/>
</dbReference>
<dbReference type="GO" id="GO:0005634">
    <property type="term" value="C:nucleus"/>
    <property type="evidence" value="ECO:0007669"/>
    <property type="project" value="UniProtKB-ARBA"/>
</dbReference>
<feature type="region of interest" description="Disordered" evidence="3">
    <location>
        <begin position="1031"/>
        <end position="1062"/>
    </location>
</feature>
<dbReference type="InterPro" id="IPR000477">
    <property type="entry name" value="RT_dom"/>
</dbReference>
<evidence type="ECO:0000256" key="3">
    <source>
        <dbReference type="SAM" id="MobiDB-lite"/>
    </source>
</evidence>
<feature type="compositionally biased region" description="Low complexity" evidence="3">
    <location>
        <begin position="1043"/>
        <end position="1062"/>
    </location>
</feature>
<dbReference type="EMBL" id="JANAWD010001133">
    <property type="protein sequence ID" value="KAJ3474172.1"/>
    <property type="molecule type" value="Genomic_DNA"/>
</dbReference>
<dbReference type="AlphaFoldDB" id="A0AAD5UPK3"/>
<evidence type="ECO:0000259" key="4">
    <source>
        <dbReference type="PROSITE" id="PS50994"/>
    </source>
</evidence>
<dbReference type="Gene3D" id="3.30.70.270">
    <property type="match status" value="2"/>
</dbReference>
<dbReference type="Gene3D" id="1.10.340.70">
    <property type="match status" value="1"/>
</dbReference>
<organism evidence="5 6">
    <name type="scientific">Meripilus lineatus</name>
    <dbReference type="NCBI Taxonomy" id="2056292"/>
    <lineage>
        <taxon>Eukaryota</taxon>
        <taxon>Fungi</taxon>
        <taxon>Dikarya</taxon>
        <taxon>Basidiomycota</taxon>
        <taxon>Agaricomycotina</taxon>
        <taxon>Agaricomycetes</taxon>
        <taxon>Polyporales</taxon>
        <taxon>Meripilaceae</taxon>
        <taxon>Meripilus</taxon>
    </lineage>
</organism>
<dbReference type="PANTHER" id="PTHR37984">
    <property type="entry name" value="PROTEIN CBG26694"/>
    <property type="match status" value="1"/>
</dbReference>
<dbReference type="InterPro" id="IPR001584">
    <property type="entry name" value="Integrase_cat-core"/>
</dbReference>
<dbReference type="InterPro" id="IPR043128">
    <property type="entry name" value="Rev_trsase/Diguanyl_cyclase"/>
</dbReference>
<dbReference type="InterPro" id="IPR043502">
    <property type="entry name" value="DNA/RNA_pol_sf"/>
</dbReference>
<comment type="caution">
    <text evidence="5">The sequence shown here is derived from an EMBL/GenBank/DDBJ whole genome shotgun (WGS) entry which is preliminary data.</text>
</comment>
<dbReference type="CDD" id="cd09274">
    <property type="entry name" value="RNase_HI_RT_Ty3"/>
    <property type="match status" value="1"/>
</dbReference>
<dbReference type="Pfam" id="PF17921">
    <property type="entry name" value="Integrase_H2C2"/>
    <property type="match status" value="1"/>
</dbReference>
<keyword evidence="1" id="KW-0694">RNA-binding</keyword>
<dbReference type="Proteomes" id="UP001212997">
    <property type="component" value="Unassembled WGS sequence"/>
</dbReference>
<dbReference type="GO" id="GO:0015074">
    <property type="term" value="P:DNA integration"/>
    <property type="evidence" value="ECO:0007669"/>
    <property type="project" value="InterPro"/>
</dbReference>
<evidence type="ECO:0000256" key="1">
    <source>
        <dbReference type="ARBA" id="ARBA00022884"/>
    </source>
</evidence>
<dbReference type="InterPro" id="IPR036397">
    <property type="entry name" value="RNaseH_sf"/>
</dbReference>
<keyword evidence="6" id="KW-1185">Reference proteome</keyword>
<dbReference type="PANTHER" id="PTHR37984:SF5">
    <property type="entry name" value="PROTEIN NYNRIN-LIKE"/>
    <property type="match status" value="1"/>
</dbReference>
<dbReference type="Pfam" id="PF00665">
    <property type="entry name" value="rve"/>
    <property type="match status" value="1"/>
</dbReference>
<dbReference type="Gene3D" id="3.30.420.10">
    <property type="entry name" value="Ribonuclease H-like superfamily/Ribonuclease H"/>
    <property type="match status" value="1"/>
</dbReference>
<name>A0AAD5UPK3_9APHY</name>
<dbReference type="Gene3D" id="3.10.10.10">
    <property type="entry name" value="HIV Type 1 Reverse Transcriptase, subunit A, domain 1"/>
    <property type="match status" value="1"/>
</dbReference>
<dbReference type="SUPFAM" id="SSF53098">
    <property type="entry name" value="Ribonuclease H-like"/>
    <property type="match status" value="1"/>
</dbReference>
<dbReference type="PROSITE" id="PS50994">
    <property type="entry name" value="INTEGRASE"/>
    <property type="match status" value="1"/>
</dbReference>
<accession>A0AAD5UPK3</accession>
<sequence>MRSYGAYKTVDKKVRPVPGVFPEEARVERKFPEDPLLSLPPLNPNPPPFSPTKKLTLERIQELNINLDNFLWLEEEKLFLYILVLNEDALAFSEDERSSIRDDYFTPYIIPVIPHVPWTEHNIPIPPGIRDRVIQLLREKIAAGLYEPSQASYRSKWFCVLKKSGKLRIVHDLQPLNRITIKDAGAPPILDDFVEPYAGRECYTVFDLFSGFDARTIHCLSRDLTSFLTPLGLLRLTAIPQGFTNSPAEFQKCMVFVLQDEIPHVANIFIDDLPIKGPVSNYSDTNGDPEVLVENPGIRRFIWEHAQDVHRIMHRVRHCGASFSAKKIQLCRPEVTIVGQRCTREGRIPEEDKVRKVTEWPVLKNVKDVRGFLGLCGTVRIWIKNYSQISRPLTELVRKDIEFVWDSRRQEAFDTLKTLISTAPALMPIDYVSDRPVFLSVDSSIIAVGFILSQLDPEGKRRPARYGSLPFNERESRYSQPKLELYGCYRALRHWRLYLFGIKRLILEVDAKYIKDMLNNPDLQPNATINRWIQGILLFDFELKHVSAQNHKGPDALSRKEPTEWDIMEAMEDDDTKDYFYHVFLQPGSQRYSESFLLLPSYLNKASKQEETLKTIHYFLLTLKTPSFPDIASKKRFLKRATHFYISGTAMFKRRPNRSPLLVIFDPEKRISILTHAHEKLGHRGVYGVFHHVRDRFFWPHLYQDVKHHVATCHQCQLWSTRKVEVPPTIRTPATIFSKLYVDMMFMPEARGYRYIIAARDDLTHVAEGRALRRADAKSIAKFFWEQIICQYGHIAEVITDNGTEVKGAFERLLKRYGISQIRISPYNKHANGLVEQGHFTIRESILKDCRGDIKSWPKRVHLAFFADKVTTRRVTGFSPYYLLYGTDPVLPFNLIEATILVSGYKKGMTSSDLLALRMRQLDKRPQDIQQAAAAIKRSRLQSKAQFEKRFRHRILEVPLMPGTLVLIRNSRRDAGLSDKSSQRYFGPYQIHRQTQGGSYVLQELDGTFLRKGYAAFRLLPYRPRLAGKLHQIQSDSSDLDPESQSGSSSSDSSGSSDEWEP</sequence>
<dbReference type="CDD" id="cd01647">
    <property type="entry name" value="RT_LTR"/>
    <property type="match status" value="1"/>
</dbReference>
<keyword evidence="2" id="KW-0511">Multifunctional enzyme</keyword>
<dbReference type="InterPro" id="IPR041588">
    <property type="entry name" value="Integrase_H2C2"/>
</dbReference>
<dbReference type="InterPro" id="IPR050951">
    <property type="entry name" value="Retrovirus_Pol_polyprotein"/>
</dbReference>